<dbReference type="Proteomes" id="UP000054560">
    <property type="component" value="Unassembled WGS sequence"/>
</dbReference>
<dbReference type="PANTHER" id="PTHR38360:SF1">
    <property type="entry name" value="F12P19.7"/>
    <property type="match status" value="1"/>
</dbReference>
<reference evidence="2 3" key="1">
    <citation type="submission" date="2011-02" db="EMBL/GenBank/DDBJ databases">
        <title>The Genome Sequence of Sphaeroforma arctica JP610.</title>
        <authorList>
            <consortium name="The Broad Institute Genome Sequencing Platform"/>
            <person name="Russ C."/>
            <person name="Cuomo C."/>
            <person name="Young S.K."/>
            <person name="Zeng Q."/>
            <person name="Gargeya S."/>
            <person name="Alvarado L."/>
            <person name="Berlin A."/>
            <person name="Chapman S.B."/>
            <person name="Chen Z."/>
            <person name="Freedman E."/>
            <person name="Gellesch M."/>
            <person name="Goldberg J."/>
            <person name="Griggs A."/>
            <person name="Gujja S."/>
            <person name="Heilman E."/>
            <person name="Heiman D."/>
            <person name="Howarth C."/>
            <person name="Mehta T."/>
            <person name="Neiman D."/>
            <person name="Pearson M."/>
            <person name="Roberts A."/>
            <person name="Saif S."/>
            <person name="Shea T."/>
            <person name="Shenoy N."/>
            <person name="Sisk P."/>
            <person name="Stolte C."/>
            <person name="Sykes S."/>
            <person name="White J."/>
            <person name="Yandava C."/>
            <person name="Burger G."/>
            <person name="Gray M.W."/>
            <person name="Holland P.W.H."/>
            <person name="King N."/>
            <person name="Lang F.B.F."/>
            <person name="Roger A.J."/>
            <person name="Ruiz-Trillo I."/>
            <person name="Haas B."/>
            <person name="Nusbaum C."/>
            <person name="Birren B."/>
        </authorList>
    </citation>
    <scope>NUCLEOTIDE SEQUENCE [LARGE SCALE GENOMIC DNA]</scope>
    <source>
        <strain evidence="2 3">JP610</strain>
    </source>
</reference>
<sequence length="438" mass="49394">MNTPRHTAPASFLSYPKFAFFYVLLVLGAEANPARRQEGESEPIVGQTPFLVTDYNETTDYFPNKVYANHSEFWDVEYHNSYKIATDYIGNFTYVLYQRGTPIPEEASLNLAPSTFVSFMPIPVATMTIDETIPMHMIEVLGQINNIKYSDNATFGYATSPCLQKLGENVNLTLSSDPELREIQTQSTDIHIASIYTSPNVSENTYYASSISSDPGALHRAEWIEFLSLPFNLEAVASESFNMVETNYNNYKEEMLQVAETKPVIAWISTYTYYGPREYIIFDSDYKLEYIFAAQASAVAAGQFNETTEGDFHDLLKLADIVIDEAYIAGGEQKDIQWFMDSYGIAEENAMDYKFLSTSPASVFDVMGRQSDSFGLDWYEGAVYRADEVLLDVISAAHPQSRLGANHNRTWLKRTEDETPVIVSAADCQVLIDSRNFD</sequence>
<dbReference type="AlphaFoldDB" id="A0A0L0FXX7"/>
<gene>
    <name evidence="2" type="ORF">SARC_06257</name>
</gene>
<keyword evidence="1" id="KW-0732">Signal</keyword>
<dbReference type="GeneID" id="25906761"/>
<name>A0A0L0FXX7_9EUKA</name>
<feature type="signal peptide" evidence="1">
    <location>
        <begin position="1"/>
        <end position="31"/>
    </location>
</feature>
<dbReference type="PANTHER" id="PTHR38360">
    <property type="entry name" value="OS03G0120000 PROTEIN"/>
    <property type="match status" value="1"/>
</dbReference>
<evidence type="ECO:0000256" key="1">
    <source>
        <dbReference type="SAM" id="SignalP"/>
    </source>
</evidence>
<proteinExistence type="predicted"/>
<evidence type="ECO:0008006" key="4">
    <source>
        <dbReference type="Google" id="ProtNLM"/>
    </source>
</evidence>
<dbReference type="OrthoDB" id="409848at2759"/>
<protein>
    <recommendedName>
        <fullName evidence="4">Fe/B12 periplasmic-binding domain-containing protein</fullName>
    </recommendedName>
</protein>
<evidence type="ECO:0000313" key="2">
    <source>
        <dbReference type="EMBL" id="KNC81416.1"/>
    </source>
</evidence>
<dbReference type="eggNOG" id="ENOG502QWDR">
    <property type="taxonomic scope" value="Eukaryota"/>
</dbReference>
<dbReference type="EMBL" id="KQ242035">
    <property type="protein sequence ID" value="KNC81416.1"/>
    <property type="molecule type" value="Genomic_DNA"/>
</dbReference>
<evidence type="ECO:0000313" key="3">
    <source>
        <dbReference type="Proteomes" id="UP000054560"/>
    </source>
</evidence>
<dbReference type="RefSeq" id="XP_014155318.1">
    <property type="nucleotide sequence ID" value="XM_014299843.1"/>
</dbReference>
<feature type="chain" id="PRO_5005538971" description="Fe/B12 periplasmic-binding domain-containing protein" evidence="1">
    <location>
        <begin position="32"/>
        <end position="438"/>
    </location>
</feature>
<accession>A0A0L0FXX7</accession>
<organism evidence="2 3">
    <name type="scientific">Sphaeroforma arctica JP610</name>
    <dbReference type="NCBI Taxonomy" id="667725"/>
    <lineage>
        <taxon>Eukaryota</taxon>
        <taxon>Ichthyosporea</taxon>
        <taxon>Ichthyophonida</taxon>
        <taxon>Sphaeroforma</taxon>
    </lineage>
</organism>
<dbReference type="STRING" id="667725.A0A0L0FXX7"/>
<keyword evidence="3" id="KW-1185">Reference proteome</keyword>